<name>A0ABV5YFY5_9ACTN</name>
<evidence type="ECO:0000256" key="2">
    <source>
        <dbReference type="ARBA" id="ARBA00022448"/>
    </source>
</evidence>
<evidence type="ECO:0000256" key="3">
    <source>
        <dbReference type="ARBA" id="ARBA00022475"/>
    </source>
</evidence>
<dbReference type="Proteomes" id="UP001589627">
    <property type="component" value="Unassembled WGS sequence"/>
</dbReference>
<evidence type="ECO:0000256" key="1">
    <source>
        <dbReference type="ARBA" id="ARBA00004651"/>
    </source>
</evidence>
<keyword evidence="4 7" id="KW-0812">Transmembrane</keyword>
<dbReference type="RefSeq" id="WP_378202592.1">
    <property type="nucleotide sequence ID" value="NZ_JBHLZP010000114.1"/>
</dbReference>
<dbReference type="PANTHER" id="PTHR43266:SF2">
    <property type="entry name" value="MAJOR FACILITATOR SUPERFAMILY (MFS) PROFILE DOMAIN-CONTAINING PROTEIN"/>
    <property type="match status" value="1"/>
</dbReference>
<comment type="subcellular location">
    <subcellularLocation>
        <location evidence="1">Cell membrane</location>
        <topology evidence="1">Multi-pass membrane protein</topology>
    </subcellularLocation>
</comment>
<dbReference type="EMBL" id="JBHLZP010000114">
    <property type="protein sequence ID" value="MFB9833948.1"/>
    <property type="molecule type" value="Genomic_DNA"/>
</dbReference>
<dbReference type="PANTHER" id="PTHR43266">
    <property type="entry name" value="MACROLIDE-EFFLUX PROTEIN"/>
    <property type="match status" value="1"/>
</dbReference>
<keyword evidence="2" id="KW-0813">Transport</keyword>
<feature type="transmembrane region" description="Helical" evidence="7">
    <location>
        <begin position="20"/>
        <end position="43"/>
    </location>
</feature>
<protein>
    <submittedName>
        <fullName evidence="8">MFS transporter</fullName>
    </submittedName>
</protein>
<evidence type="ECO:0000313" key="9">
    <source>
        <dbReference type="Proteomes" id="UP001589627"/>
    </source>
</evidence>
<evidence type="ECO:0000256" key="5">
    <source>
        <dbReference type="ARBA" id="ARBA00022989"/>
    </source>
</evidence>
<feature type="transmembrane region" description="Helical" evidence="7">
    <location>
        <begin position="49"/>
        <end position="69"/>
    </location>
</feature>
<keyword evidence="9" id="KW-1185">Reference proteome</keyword>
<comment type="caution">
    <text evidence="8">The sequence shown here is derived from an EMBL/GenBank/DDBJ whole genome shotgun (WGS) entry which is preliminary data.</text>
</comment>
<dbReference type="Gene3D" id="1.20.1250.20">
    <property type="entry name" value="MFS general substrate transporter like domains"/>
    <property type="match status" value="1"/>
</dbReference>
<keyword evidence="5 7" id="KW-1133">Transmembrane helix</keyword>
<keyword evidence="6 7" id="KW-0472">Membrane</keyword>
<dbReference type="InterPro" id="IPR036259">
    <property type="entry name" value="MFS_trans_sf"/>
</dbReference>
<feature type="transmembrane region" description="Helical" evidence="7">
    <location>
        <begin position="81"/>
        <end position="102"/>
    </location>
</feature>
<gene>
    <name evidence="8" type="ORF">ACFFNX_17325</name>
</gene>
<dbReference type="InterPro" id="IPR010290">
    <property type="entry name" value="TM_effector"/>
</dbReference>
<evidence type="ECO:0000313" key="8">
    <source>
        <dbReference type="EMBL" id="MFB9833948.1"/>
    </source>
</evidence>
<evidence type="ECO:0000256" key="6">
    <source>
        <dbReference type="ARBA" id="ARBA00023136"/>
    </source>
</evidence>
<organism evidence="8 9">
    <name type="scientific">Actinoallomurus acaciae</name>
    <dbReference type="NCBI Taxonomy" id="502577"/>
    <lineage>
        <taxon>Bacteria</taxon>
        <taxon>Bacillati</taxon>
        <taxon>Actinomycetota</taxon>
        <taxon>Actinomycetes</taxon>
        <taxon>Streptosporangiales</taxon>
        <taxon>Thermomonosporaceae</taxon>
        <taxon>Actinoallomurus</taxon>
    </lineage>
</organism>
<keyword evidence="3" id="KW-1003">Cell membrane</keyword>
<feature type="transmembrane region" description="Helical" evidence="7">
    <location>
        <begin position="108"/>
        <end position="126"/>
    </location>
</feature>
<dbReference type="SUPFAM" id="SSF103473">
    <property type="entry name" value="MFS general substrate transporter"/>
    <property type="match status" value="1"/>
</dbReference>
<proteinExistence type="predicted"/>
<dbReference type="Pfam" id="PF05977">
    <property type="entry name" value="MFS_3"/>
    <property type="match status" value="1"/>
</dbReference>
<reference evidence="8 9" key="1">
    <citation type="submission" date="2024-09" db="EMBL/GenBank/DDBJ databases">
        <authorList>
            <person name="Sun Q."/>
            <person name="Mori K."/>
        </authorList>
    </citation>
    <scope>NUCLEOTIDE SEQUENCE [LARGE SCALE GENOMIC DNA]</scope>
    <source>
        <strain evidence="8 9">TBRC 0563</strain>
    </source>
</reference>
<evidence type="ECO:0000256" key="7">
    <source>
        <dbReference type="SAM" id="Phobius"/>
    </source>
</evidence>
<evidence type="ECO:0000256" key="4">
    <source>
        <dbReference type="ARBA" id="ARBA00022692"/>
    </source>
</evidence>
<sequence length="180" mass="17878">MCRPGRRLAAPLASGPYRVFFAAQVISSAGGAVAPIALAFAILQLGGRASGIAVVLGCEFVVYLVLLPVTGMIADRAAGAGVLVTSQAIAATIQMAGAILITSGMARVWSLAVVAAGGAGGAALFTPAGRRMLPRLVPPRRLSRANALSQAARHGIATIGPVAGGVLVATAGPGWGTAWE</sequence>
<accession>A0ABV5YFY5</accession>